<dbReference type="AlphaFoldDB" id="A0AAI8V7S7"/>
<dbReference type="InterPro" id="IPR036525">
    <property type="entry name" value="Tubulin/FtsZ_GTPase_sf"/>
</dbReference>
<evidence type="ECO:0000313" key="3">
    <source>
        <dbReference type="Proteomes" id="UP001295740"/>
    </source>
</evidence>
<protein>
    <submittedName>
        <fullName evidence="2">Uu.00g099770.m01.CDS01</fullName>
    </submittedName>
</protein>
<organism evidence="2 3">
    <name type="scientific">Anthostomella pinea</name>
    <dbReference type="NCBI Taxonomy" id="933095"/>
    <lineage>
        <taxon>Eukaryota</taxon>
        <taxon>Fungi</taxon>
        <taxon>Dikarya</taxon>
        <taxon>Ascomycota</taxon>
        <taxon>Pezizomycotina</taxon>
        <taxon>Sordariomycetes</taxon>
        <taxon>Xylariomycetidae</taxon>
        <taxon>Xylariales</taxon>
        <taxon>Xylariaceae</taxon>
        <taxon>Anthostomella</taxon>
    </lineage>
</organism>
<sequence length="59" mass="6846">MPREIITIQAGQCGNSIGSEFWQQLCLEHGINQDGNLEDFAKEDGDRKDVFFYRKPENR</sequence>
<proteinExistence type="predicted"/>
<dbReference type="GO" id="GO:0005525">
    <property type="term" value="F:GTP binding"/>
    <property type="evidence" value="ECO:0007669"/>
    <property type="project" value="InterPro"/>
</dbReference>
<dbReference type="Gene3D" id="3.40.50.1440">
    <property type="entry name" value="Tubulin/FtsZ, GTPase domain"/>
    <property type="match status" value="1"/>
</dbReference>
<dbReference type="SUPFAM" id="SSF52490">
    <property type="entry name" value="Tubulin nucleotide-binding domain-like"/>
    <property type="match status" value="1"/>
</dbReference>
<name>A0AAI8V7S7_9PEZI</name>
<gene>
    <name evidence="2" type="ORF">KHLLAP_LOCUS3051</name>
</gene>
<comment type="caution">
    <text evidence="2">The sequence shown here is derived from an EMBL/GenBank/DDBJ whole genome shotgun (WGS) entry which is preliminary data.</text>
</comment>
<dbReference type="Proteomes" id="UP001295740">
    <property type="component" value="Unassembled WGS sequence"/>
</dbReference>
<dbReference type="InterPro" id="IPR003008">
    <property type="entry name" value="Tubulin_FtsZ_GTPase"/>
</dbReference>
<feature type="domain" description="Tubulin/FtsZ GTPase" evidence="1">
    <location>
        <begin position="4"/>
        <end position="56"/>
    </location>
</feature>
<accession>A0AAI8V7S7</accession>
<dbReference type="EMBL" id="CAUWAG010000004">
    <property type="protein sequence ID" value="CAJ2502583.1"/>
    <property type="molecule type" value="Genomic_DNA"/>
</dbReference>
<reference evidence="2" key="1">
    <citation type="submission" date="2023-10" db="EMBL/GenBank/DDBJ databases">
        <authorList>
            <person name="Hackl T."/>
        </authorList>
    </citation>
    <scope>NUCLEOTIDE SEQUENCE</scope>
</reference>
<keyword evidence="3" id="KW-1185">Reference proteome</keyword>
<evidence type="ECO:0000313" key="2">
    <source>
        <dbReference type="EMBL" id="CAJ2502583.1"/>
    </source>
</evidence>
<dbReference type="Pfam" id="PF00091">
    <property type="entry name" value="Tubulin"/>
    <property type="match status" value="1"/>
</dbReference>
<evidence type="ECO:0000259" key="1">
    <source>
        <dbReference type="Pfam" id="PF00091"/>
    </source>
</evidence>